<dbReference type="InterPro" id="IPR027417">
    <property type="entry name" value="P-loop_NTPase"/>
</dbReference>
<dbReference type="PANTHER" id="PTHR45991">
    <property type="entry name" value="PACHYTENE CHECKPOINT PROTEIN 2"/>
    <property type="match status" value="1"/>
</dbReference>
<dbReference type="GO" id="GO:0016887">
    <property type="term" value="F:ATP hydrolysis activity"/>
    <property type="evidence" value="ECO:0007669"/>
    <property type="project" value="InterPro"/>
</dbReference>
<evidence type="ECO:0000256" key="3">
    <source>
        <dbReference type="RuleBase" id="RU003651"/>
    </source>
</evidence>
<accession>A0A915C3I9</accession>
<name>A0A915C3I9_PARUN</name>
<dbReference type="Pfam" id="PF00004">
    <property type="entry name" value="AAA"/>
    <property type="match status" value="1"/>
</dbReference>
<reference evidence="7" key="1">
    <citation type="submission" date="2022-11" db="UniProtKB">
        <authorList>
            <consortium name="WormBaseParasite"/>
        </authorList>
    </citation>
    <scope>IDENTIFICATION</scope>
</reference>
<dbReference type="PROSITE" id="PS00674">
    <property type="entry name" value="AAA"/>
    <property type="match status" value="1"/>
</dbReference>
<dbReference type="PANTHER" id="PTHR45991:SF1">
    <property type="entry name" value="PACHYTENE CHECKPOINT PROTEIN 2 HOMOLOG"/>
    <property type="match status" value="1"/>
</dbReference>
<dbReference type="AlphaFoldDB" id="A0A915C3I9"/>
<keyword evidence="1 3" id="KW-0547">Nucleotide-binding</keyword>
<evidence type="ECO:0000313" key="6">
    <source>
        <dbReference type="Proteomes" id="UP000887569"/>
    </source>
</evidence>
<dbReference type="InterPro" id="IPR003960">
    <property type="entry name" value="ATPase_AAA_CS"/>
</dbReference>
<feature type="domain" description="Pachytene checkpoint protein 2 C-terminal" evidence="5">
    <location>
        <begin position="93"/>
        <end position="182"/>
    </location>
</feature>
<dbReference type="GO" id="GO:0051598">
    <property type="term" value="P:meiotic recombination checkpoint signaling"/>
    <property type="evidence" value="ECO:0007669"/>
    <property type="project" value="TreeGrafter"/>
</dbReference>
<dbReference type="Pfam" id="PF23242">
    <property type="entry name" value="AAA_lid_TRIP13_C"/>
    <property type="match status" value="1"/>
</dbReference>
<dbReference type="SUPFAM" id="SSF52540">
    <property type="entry name" value="P-loop containing nucleoside triphosphate hydrolases"/>
    <property type="match status" value="1"/>
</dbReference>
<sequence>MFDQIEELAEDNKTLVIVLIDEVESLSMARASALSRNEPGDAIRAVNALLTQIDRIRRFPSVLVLATSNISKSLDEAFVDRADMCRFVGQPSVYAVYAILSSCIGEMQRIGIVETTEVIDPLSSYNNLSPNGHTLMQLSKLALGLSGRALRQLPVLAYSKVALERLTMKQCLEALQKAIEEKKASSCV</sequence>
<dbReference type="InterPro" id="IPR003959">
    <property type="entry name" value="ATPase_AAA_core"/>
</dbReference>
<proteinExistence type="inferred from homology"/>
<evidence type="ECO:0000313" key="7">
    <source>
        <dbReference type="WBParaSite" id="PgR085_g010_t01"/>
    </source>
</evidence>
<keyword evidence="6" id="KW-1185">Reference proteome</keyword>
<dbReference type="GO" id="GO:0005524">
    <property type="term" value="F:ATP binding"/>
    <property type="evidence" value="ECO:0007669"/>
    <property type="project" value="UniProtKB-KW"/>
</dbReference>
<dbReference type="InterPro" id="IPR044539">
    <property type="entry name" value="Pch2-like"/>
</dbReference>
<comment type="similarity">
    <text evidence="3">Belongs to the AAA ATPase family.</text>
</comment>
<evidence type="ECO:0000259" key="5">
    <source>
        <dbReference type="Pfam" id="PF23242"/>
    </source>
</evidence>
<feature type="domain" description="ATPase AAA-type core" evidence="4">
    <location>
        <begin position="6"/>
        <end position="88"/>
    </location>
</feature>
<dbReference type="GO" id="GO:0005694">
    <property type="term" value="C:chromosome"/>
    <property type="evidence" value="ECO:0007669"/>
    <property type="project" value="TreeGrafter"/>
</dbReference>
<evidence type="ECO:0000256" key="1">
    <source>
        <dbReference type="ARBA" id="ARBA00022741"/>
    </source>
</evidence>
<dbReference type="GO" id="GO:0005634">
    <property type="term" value="C:nucleus"/>
    <property type="evidence" value="ECO:0007669"/>
    <property type="project" value="TreeGrafter"/>
</dbReference>
<dbReference type="GO" id="GO:0007131">
    <property type="term" value="P:reciprocal meiotic recombination"/>
    <property type="evidence" value="ECO:0007669"/>
    <property type="project" value="TreeGrafter"/>
</dbReference>
<organism evidence="6 7">
    <name type="scientific">Parascaris univalens</name>
    <name type="common">Nematode worm</name>
    <dbReference type="NCBI Taxonomy" id="6257"/>
    <lineage>
        <taxon>Eukaryota</taxon>
        <taxon>Metazoa</taxon>
        <taxon>Ecdysozoa</taxon>
        <taxon>Nematoda</taxon>
        <taxon>Chromadorea</taxon>
        <taxon>Rhabditida</taxon>
        <taxon>Spirurina</taxon>
        <taxon>Ascaridomorpha</taxon>
        <taxon>Ascaridoidea</taxon>
        <taxon>Ascarididae</taxon>
        <taxon>Parascaris</taxon>
    </lineage>
</organism>
<evidence type="ECO:0000259" key="4">
    <source>
        <dbReference type="Pfam" id="PF00004"/>
    </source>
</evidence>
<keyword evidence="2 3" id="KW-0067">ATP-binding</keyword>
<dbReference type="InterPro" id="IPR058249">
    <property type="entry name" value="Pch2_C"/>
</dbReference>
<dbReference type="Proteomes" id="UP000887569">
    <property type="component" value="Unplaced"/>
</dbReference>
<protein>
    <submittedName>
        <fullName evidence="7">ATPase AAA-type core domain-containing protein</fullName>
    </submittedName>
</protein>
<evidence type="ECO:0000256" key="2">
    <source>
        <dbReference type="ARBA" id="ARBA00022840"/>
    </source>
</evidence>
<dbReference type="WBParaSite" id="PgR085_g010_t01">
    <property type="protein sequence ID" value="PgR085_g010_t01"/>
    <property type="gene ID" value="PgR085_g010"/>
</dbReference>
<dbReference type="Gene3D" id="3.40.50.300">
    <property type="entry name" value="P-loop containing nucleotide triphosphate hydrolases"/>
    <property type="match status" value="1"/>
</dbReference>